<evidence type="ECO:0000256" key="1">
    <source>
        <dbReference type="SAM" id="MobiDB-lite"/>
    </source>
</evidence>
<dbReference type="AlphaFoldDB" id="A0A2Z7D950"/>
<accession>A0A2Z7D950</accession>
<dbReference type="Proteomes" id="UP000250235">
    <property type="component" value="Unassembled WGS sequence"/>
</dbReference>
<gene>
    <name evidence="2" type="ORF">F511_25123</name>
</gene>
<protein>
    <submittedName>
        <fullName evidence="2">Uncharacterized protein</fullName>
    </submittedName>
</protein>
<evidence type="ECO:0000313" key="2">
    <source>
        <dbReference type="EMBL" id="KZV56150.1"/>
    </source>
</evidence>
<sequence length="90" mass="9558">MNQEAKGAQGPVQQLSTDRTEGSGHGAYEIVRLTTTQQGDEAEGSGHGAYEIVVAIHSSQHTVQEPNQIVQPAFAKAHESLVAIHTSHSD</sequence>
<proteinExistence type="predicted"/>
<name>A0A2Z7D950_9LAMI</name>
<reference evidence="2 3" key="1">
    <citation type="journal article" date="2015" name="Proc. Natl. Acad. Sci. U.S.A.">
        <title>The resurrection genome of Boea hygrometrica: A blueprint for survival of dehydration.</title>
        <authorList>
            <person name="Xiao L."/>
            <person name="Yang G."/>
            <person name="Zhang L."/>
            <person name="Yang X."/>
            <person name="Zhao S."/>
            <person name="Ji Z."/>
            <person name="Zhou Q."/>
            <person name="Hu M."/>
            <person name="Wang Y."/>
            <person name="Chen M."/>
            <person name="Xu Y."/>
            <person name="Jin H."/>
            <person name="Xiao X."/>
            <person name="Hu G."/>
            <person name="Bao F."/>
            <person name="Hu Y."/>
            <person name="Wan P."/>
            <person name="Li L."/>
            <person name="Deng X."/>
            <person name="Kuang T."/>
            <person name="Xiang C."/>
            <person name="Zhu J.K."/>
            <person name="Oliver M.J."/>
            <person name="He Y."/>
        </authorList>
    </citation>
    <scope>NUCLEOTIDE SEQUENCE [LARGE SCALE GENOMIC DNA]</scope>
    <source>
        <strain evidence="3">cv. XS01</strain>
    </source>
</reference>
<feature type="region of interest" description="Disordered" evidence="1">
    <location>
        <begin position="1"/>
        <end position="27"/>
    </location>
</feature>
<dbReference type="EMBL" id="KQ988281">
    <property type="protein sequence ID" value="KZV56150.1"/>
    <property type="molecule type" value="Genomic_DNA"/>
</dbReference>
<keyword evidence="3" id="KW-1185">Reference proteome</keyword>
<evidence type="ECO:0000313" key="3">
    <source>
        <dbReference type="Proteomes" id="UP000250235"/>
    </source>
</evidence>
<organism evidence="2 3">
    <name type="scientific">Dorcoceras hygrometricum</name>
    <dbReference type="NCBI Taxonomy" id="472368"/>
    <lineage>
        <taxon>Eukaryota</taxon>
        <taxon>Viridiplantae</taxon>
        <taxon>Streptophyta</taxon>
        <taxon>Embryophyta</taxon>
        <taxon>Tracheophyta</taxon>
        <taxon>Spermatophyta</taxon>
        <taxon>Magnoliopsida</taxon>
        <taxon>eudicotyledons</taxon>
        <taxon>Gunneridae</taxon>
        <taxon>Pentapetalae</taxon>
        <taxon>asterids</taxon>
        <taxon>lamiids</taxon>
        <taxon>Lamiales</taxon>
        <taxon>Gesneriaceae</taxon>
        <taxon>Didymocarpoideae</taxon>
        <taxon>Trichosporeae</taxon>
        <taxon>Loxocarpinae</taxon>
        <taxon>Dorcoceras</taxon>
    </lineage>
</organism>